<dbReference type="Gene3D" id="3.30.1050.10">
    <property type="entry name" value="SCP2 sterol-binding domain"/>
    <property type="match status" value="1"/>
</dbReference>
<protein>
    <submittedName>
        <fullName evidence="2">Sterol-binding protein</fullName>
    </submittedName>
</protein>
<dbReference type="InterPro" id="IPR036527">
    <property type="entry name" value="SCP2_sterol-bd_dom_sf"/>
</dbReference>
<dbReference type="InterPro" id="IPR003033">
    <property type="entry name" value="SCP2_sterol-bd_dom"/>
</dbReference>
<dbReference type="EMBL" id="QGKS01000294">
    <property type="protein sequence ID" value="PWR12285.1"/>
    <property type="molecule type" value="Genomic_DNA"/>
</dbReference>
<gene>
    <name evidence="2" type="ORF">DKT69_24660</name>
</gene>
<feature type="domain" description="SCP2" evidence="1">
    <location>
        <begin position="35"/>
        <end position="122"/>
    </location>
</feature>
<accession>A0A317DHI2</accession>
<name>A0A317DHI2_9ACTN</name>
<organism evidence="2 3">
    <name type="scientific">Micromonospora sicca</name>
    <dbReference type="NCBI Taxonomy" id="2202420"/>
    <lineage>
        <taxon>Bacteria</taxon>
        <taxon>Bacillati</taxon>
        <taxon>Actinomycetota</taxon>
        <taxon>Actinomycetes</taxon>
        <taxon>Micromonosporales</taxon>
        <taxon>Micromonosporaceae</taxon>
        <taxon>Micromonospora</taxon>
    </lineage>
</organism>
<sequence>MHLGAARPDGDLAGGGAVSDPITVFFERLAAGGCGRLLRKTGGTVRFELTGDDGLDLWHLTIAEGRVEVSREARDADAVIHTDRAFFLRMVRGEAKPLTAWLRNDIIAEGQFRFVVLLERLFAAPPPVTRQPRAVAGDGRERA</sequence>
<dbReference type="Proteomes" id="UP000246050">
    <property type="component" value="Unassembled WGS sequence"/>
</dbReference>
<proteinExistence type="predicted"/>
<reference evidence="2 3" key="1">
    <citation type="submission" date="2018-05" db="EMBL/GenBank/DDBJ databases">
        <title>Micromonosporas from Atacama Desert.</title>
        <authorList>
            <person name="Carro L."/>
            <person name="Golinska P."/>
            <person name="Klenk H.-P."/>
            <person name="Goodfellow M."/>
        </authorList>
    </citation>
    <scope>NUCLEOTIDE SEQUENCE [LARGE SCALE GENOMIC DNA]</scope>
    <source>
        <strain evidence="2 3">4G51</strain>
    </source>
</reference>
<evidence type="ECO:0000313" key="2">
    <source>
        <dbReference type="EMBL" id="PWR12285.1"/>
    </source>
</evidence>
<evidence type="ECO:0000259" key="1">
    <source>
        <dbReference type="Pfam" id="PF02036"/>
    </source>
</evidence>
<dbReference type="Pfam" id="PF02036">
    <property type="entry name" value="SCP2"/>
    <property type="match status" value="1"/>
</dbReference>
<evidence type="ECO:0000313" key="3">
    <source>
        <dbReference type="Proteomes" id="UP000246050"/>
    </source>
</evidence>
<dbReference type="SUPFAM" id="SSF55718">
    <property type="entry name" value="SCP-like"/>
    <property type="match status" value="1"/>
</dbReference>
<comment type="caution">
    <text evidence="2">The sequence shown here is derived from an EMBL/GenBank/DDBJ whole genome shotgun (WGS) entry which is preliminary data.</text>
</comment>
<dbReference type="AlphaFoldDB" id="A0A317DHI2"/>